<dbReference type="PROSITE" id="PS51462">
    <property type="entry name" value="NUDIX"/>
    <property type="match status" value="1"/>
</dbReference>
<dbReference type="CDD" id="cd18888">
    <property type="entry name" value="NUDIX_ADPRase_Nudt5"/>
    <property type="match status" value="1"/>
</dbReference>
<feature type="domain" description="Nudix hydrolase" evidence="3">
    <location>
        <begin position="40"/>
        <end position="174"/>
    </location>
</feature>
<organism evidence="4 5">
    <name type="scientific">Clostridium aciditolerans</name>
    <dbReference type="NCBI Taxonomy" id="339861"/>
    <lineage>
        <taxon>Bacteria</taxon>
        <taxon>Bacillati</taxon>
        <taxon>Bacillota</taxon>
        <taxon>Clostridia</taxon>
        <taxon>Eubacteriales</taxon>
        <taxon>Clostridiaceae</taxon>
        <taxon>Clostridium</taxon>
    </lineage>
</organism>
<dbReference type="EMBL" id="JAEEGB010000001">
    <property type="protein sequence ID" value="MBI6871181.1"/>
    <property type="molecule type" value="Genomic_DNA"/>
</dbReference>
<dbReference type="GO" id="GO:0016787">
    <property type="term" value="F:hydrolase activity"/>
    <property type="evidence" value="ECO:0007669"/>
    <property type="project" value="UniProtKB-KW"/>
</dbReference>
<dbReference type="Proteomes" id="UP000622687">
    <property type="component" value="Unassembled WGS sequence"/>
</dbReference>
<gene>
    <name evidence="4" type="ORF">I6U51_00490</name>
</gene>
<evidence type="ECO:0000313" key="5">
    <source>
        <dbReference type="Proteomes" id="UP000622687"/>
    </source>
</evidence>
<dbReference type="GO" id="GO:0019693">
    <property type="term" value="P:ribose phosphate metabolic process"/>
    <property type="evidence" value="ECO:0007669"/>
    <property type="project" value="TreeGrafter"/>
</dbReference>
<evidence type="ECO:0000256" key="2">
    <source>
        <dbReference type="ARBA" id="ARBA00022801"/>
    </source>
</evidence>
<dbReference type="GO" id="GO:0005829">
    <property type="term" value="C:cytosol"/>
    <property type="evidence" value="ECO:0007669"/>
    <property type="project" value="TreeGrafter"/>
</dbReference>
<dbReference type="Pfam" id="PF00293">
    <property type="entry name" value="NUDIX"/>
    <property type="match status" value="1"/>
</dbReference>
<dbReference type="GO" id="GO:0006753">
    <property type="term" value="P:nucleoside phosphate metabolic process"/>
    <property type="evidence" value="ECO:0007669"/>
    <property type="project" value="TreeGrafter"/>
</dbReference>
<dbReference type="Gene3D" id="3.90.79.10">
    <property type="entry name" value="Nucleoside Triphosphate Pyrophosphohydrolase"/>
    <property type="match status" value="1"/>
</dbReference>
<dbReference type="RefSeq" id="WP_211140641.1">
    <property type="nucleotide sequence ID" value="NZ_JAEEGB010000001.1"/>
</dbReference>
<comment type="cofactor">
    <cofactor evidence="1">
        <name>Mg(2+)</name>
        <dbReference type="ChEBI" id="CHEBI:18420"/>
    </cofactor>
</comment>
<name>A0A934HX47_9CLOT</name>
<dbReference type="PANTHER" id="PTHR11839">
    <property type="entry name" value="UDP/ADP-SUGAR PYROPHOSPHATASE"/>
    <property type="match status" value="1"/>
</dbReference>
<dbReference type="InterPro" id="IPR015797">
    <property type="entry name" value="NUDIX_hydrolase-like_dom_sf"/>
</dbReference>
<protein>
    <submittedName>
        <fullName evidence="4">NUDIX hydrolase</fullName>
    </submittedName>
</protein>
<proteinExistence type="predicted"/>
<reference evidence="4" key="1">
    <citation type="submission" date="2020-12" db="EMBL/GenBank/DDBJ databases">
        <title>Clostridium thailandense sp. nov., a novel acetogenic bacterium isolated from peat land soil in Thailand.</title>
        <authorList>
            <person name="Chaikitkaew S."/>
            <person name="Birkeland N.K."/>
        </authorList>
    </citation>
    <scope>NUCLEOTIDE SEQUENCE</scope>
    <source>
        <strain evidence="4">DSM 17425</strain>
    </source>
</reference>
<keyword evidence="5" id="KW-1185">Reference proteome</keyword>
<evidence type="ECO:0000256" key="1">
    <source>
        <dbReference type="ARBA" id="ARBA00001946"/>
    </source>
</evidence>
<keyword evidence="2 4" id="KW-0378">Hydrolase</keyword>
<evidence type="ECO:0000313" key="4">
    <source>
        <dbReference type="EMBL" id="MBI6871181.1"/>
    </source>
</evidence>
<dbReference type="AlphaFoldDB" id="A0A934HX47"/>
<evidence type="ECO:0000259" key="3">
    <source>
        <dbReference type="PROSITE" id="PS51462"/>
    </source>
</evidence>
<accession>A0A934HX47</accession>
<dbReference type="SUPFAM" id="SSF55811">
    <property type="entry name" value="Nudix"/>
    <property type="match status" value="1"/>
</dbReference>
<comment type="caution">
    <text evidence="4">The sequence shown here is derived from an EMBL/GenBank/DDBJ whole genome shotgun (WGS) entry which is preliminary data.</text>
</comment>
<sequence>MKSIEEKILYKGKWIALKETAYTAKNGEEIRWESIERTNTNKTAIIIAKLVPSDRYVFIKQYRPAINNYILGFPAGLIEGESLEEEALRELKEETGYLGTVKSISPILYSNAALLADTVRLVTIEVDENLKENKKPVQHLEAEEEIEVILVSKSNVKDFLIEEQKNGTAVGVGPWYVFCGIDCF</sequence>
<dbReference type="InterPro" id="IPR000086">
    <property type="entry name" value="NUDIX_hydrolase_dom"/>
</dbReference>
<dbReference type="PANTHER" id="PTHR11839:SF18">
    <property type="entry name" value="NUDIX HYDROLASE DOMAIN-CONTAINING PROTEIN"/>
    <property type="match status" value="1"/>
</dbReference>